<proteinExistence type="predicted"/>
<dbReference type="SUPFAM" id="SSF51905">
    <property type="entry name" value="FAD/NAD(P)-binding domain"/>
    <property type="match status" value="1"/>
</dbReference>
<keyword evidence="4" id="KW-1185">Reference proteome</keyword>
<dbReference type="InterPro" id="IPR036188">
    <property type="entry name" value="FAD/NAD-bd_sf"/>
</dbReference>
<dbReference type="OrthoDB" id="1401001at2"/>
<dbReference type="Gene3D" id="3.50.50.60">
    <property type="entry name" value="FAD/NAD(P)-binding domain"/>
    <property type="match status" value="2"/>
</dbReference>
<gene>
    <name evidence="3" type="ORF">EV690_3109</name>
</gene>
<feature type="domain" description="FAD dependent oxidoreductase" evidence="2">
    <location>
        <begin position="8"/>
        <end position="308"/>
    </location>
</feature>
<keyword evidence="1" id="KW-0560">Oxidoreductase</keyword>
<dbReference type="Gene3D" id="3.30.9.10">
    <property type="entry name" value="D-Amino Acid Oxidase, subunit A, domain 2"/>
    <property type="match status" value="1"/>
</dbReference>
<evidence type="ECO:0000259" key="2">
    <source>
        <dbReference type="Pfam" id="PF01266"/>
    </source>
</evidence>
<dbReference type="GO" id="GO:0016491">
    <property type="term" value="F:oxidoreductase activity"/>
    <property type="evidence" value="ECO:0007669"/>
    <property type="project" value="UniProtKB-KW"/>
</dbReference>
<sequence>MQSTKNFRVAVVGGGVAGSVCALRLAESGINVSLLEKGPELVNGPPICHLHAGGSLYRELSDEQCLALLEQSIYTARSFSGSMRYRPTLIAIPQRDPGNIEQLLPRFQKLREHYRQLVKADPLNEVIGRVDDYFQLVSQEDAERLATLPAVVEPKTAEHWLINALRELDLNKLKFPLVLVQEYGVSLFRVAACVSLATQNLDSVRVHLHSDVEKIEAIEHGWRVHYRQKGLSNSLDVDYLVNAAGYQSGVIDDLLGVESARMVEFKAAYLAEWPQQQCPWPEVVIHGLRGTKHGMAQLTPYGQGVFQLHGMTPGVTLFEQGVSRSSTRSAQPQLNAEILQLAFGQWSPDLASQRTQAAIHYLAEFVPSFKNAQVIVKPLSGAQQIPGSDLNQRVSGASFAASRYARSEIVKFSSALDAADDILSDIGKLTQLSENLSIELQAINSLAIELIDELAEEIALRRQYPKALATQC</sequence>
<organism evidence="3 4">
    <name type="scientific">Celerinatantimonas diazotrophica</name>
    <dbReference type="NCBI Taxonomy" id="412034"/>
    <lineage>
        <taxon>Bacteria</taxon>
        <taxon>Pseudomonadati</taxon>
        <taxon>Pseudomonadota</taxon>
        <taxon>Gammaproteobacteria</taxon>
        <taxon>Celerinatantimonadaceae</taxon>
        <taxon>Celerinatantimonas</taxon>
    </lineage>
</organism>
<dbReference type="InterPro" id="IPR006076">
    <property type="entry name" value="FAD-dep_OxRdtase"/>
</dbReference>
<dbReference type="Pfam" id="PF01266">
    <property type="entry name" value="DAO"/>
    <property type="match status" value="1"/>
</dbReference>
<dbReference type="RefSeq" id="WP_131913854.1">
    <property type="nucleotide sequence ID" value="NZ_OU594967.1"/>
</dbReference>
<dbReference type="EMBL" id="SMGD01000016">
    <property type="protein sequence ID" value="TCK46957.1"/>
    <property type="molecule type" value="Genomic_DNA"/>
</dbReference>
<comment type="caution">
    <text evidence="3">The sequence shown here is derived from an EMBL/GenBank/DDBJ whole genome shotgun (WGS) entry which is preliminary data.</text>
</comment>
<evidence type="ECO:0000313" key="4">
    <source>
        <dbReference type="Proteomes" id="UP000295565"/>
    </source>
</evidence>
<evidence type="ECO:0000256" key="1">
    <source>
        <dbReference type="ARBA" id="ARBA00023002"/>
    </source>
</evidence>
<protein>
    <submittedName>
        <fullName evidence="3">FAD dependent oxidoreductase</fullName>
    </submittedName>
</protein>
<name>A0A4R1J978_9GAMM</name>
<accession>A0A4R1J978</accession>
<evidence type="ECO:0000313" key="3">
    <source>
        <dbReference type="EMBL" id="TCK46957.1"/>
    </source>
</evidence>
<dbReference type="AlphaFoldDB" id="A0A4R1J978"/>
<reference evidence="3 4" key="1">
    <citation type="submission" date="2019-03" db="EMBL/GenBank/DDBJ databases">
        <title>Genomic Encyclopedia of Type Strains, Phase IV (KMG-IV): sequencing the most valuable type-strain genomes for metagenomic binning, comparative biology and taxonomic classification.</title>
        <authorList>
            <person name="Goeker M."/>
        </authorList>
    </citation>
    <scope>NUCLEOTIDE SEQUENCE [LARGE SCALE GENOMIC DNA]</scope>
    <source>
        <strain evidence="3 4">DSM 18577</strain>
    </source>
</reference>
<dbReference type="Proteomes" id="UP000295565">
    <property type="component" value="Unassembled WGS sequence"/>
</dbReference>